<organism evidence="1 2">
    <name type="scientific">Intoshia linei</name>
    <dbReference type="NCBI Taxonomy" id="1819745"/>
    <lineage>
        <taxon>Eukaryota</taxon>
        <taxon>Metazoa</taxon>
        <taxon>Spiralia</taxon>
        <taxon>Lophotrochozoa</taxon>
        <taxon>Mesozoa</taxon>
        <taxon>Orthonectida</taxon>
        <taxon>Rhopaluridae</taxon>
        <taxon>Intoshia</taxon>
    </lineage>
</organism>
<name>A0A177AUZ1_9BILA</name>
<evidence type="ECO:0000313" key="1">
    <source>
        <dbReference type="EMBL" id="OAF65203.1"/>
    </source>
</evidence>
<gene>
    <name evidence="1" type="ORF">A3Q56_07091</name>
</gene>
<comment type="caution">
    <text evidence="1">The sequence shown here is derived from an EMBL/GenBank/DDBJ whole genome shotgun (WGS) entry which is preliminary data.</text>
</comment>
<protein>
    <submittedName>
        <fullName evidence="1">Uncharacterized protein</fullName>
    </submittedName>
</protein>
<dbReference type="Proteomes" id="UP000078046">
    <property type="component" value="Unassembled WGS sequence"/>
</dbReference>
<reference evidence="1 2" key="1">
    <citation type="submission" date="2016-04" db="EMBL/GenBank/DDBJ databases">
        <title>The genome of Intoshia linei affirms orthonectids as highly simplified spiralians.</title>
        <authorList>
            <person name="Mikhailov K.V."/>
            <person name="Slusarev G.S."/>
            <person name="Nikitin M.A."/>
            <person name="Logacheva M.D."/>
            <person name="Penin A."/>
            <person name="Aleoshin V."/>
            <person name="Panchin Y.V."/>
        </authorList>
    </citation>
    <scope>NUCLEOTIDE SEQUENCE [LARGE SCALE GENOMIC DNA]</scope>
    <source>
        <strain evidence="1">Intl2013</strain>
        <tissue evidence="1">Whole animal</tissue>
    </source>
</reference>
<proteinExistence type="predicted"/>
<sequence>MGNCIYSMFNLGKPTPSKLPQTTEIFVIENNSTRKKHQDLKLSQSKRIKVYSNFGVFADNNSNKVVSEKIETDVHDITCVY</sequence>
<dbReference type="EMBL" id="LWCA01001398">
    <property type="protein sequence ID" value="OAF65203.1"/>
    <property type="molecule type" value="Genomic_DNA"/>
</dbReference>
<evidence type="ECO:0000313" key="2">
    <source>
        <dbReference type="Proteomes" id="UP000078046"/>
    </source>
</evidence>
<accession>A0A177AUZ1</accession>
<dbReference type="AlphaFoldDB" id="A0A177AUZ1"/>
<keyword evidence="2" id="KW-1185">Reference proteome</keyword>